<dbReference type="EMBL" id="CAUYUJ010009467">
    <property type="protein sequence ID" value="CAK0826884.1"/>
    <property type="molecule type" value="Genomic_DNA"/>
</dbReference>
<dbReference type="Proteomes" id="UP001189429">
    <property type="component" value="Unassembled WGS sequence"/>
</dbReference>
<feature type="non-terminal residue" evidence="1">
    <location>
        <position position="1"/>
    </location>
</feature>
<feature type="non-terminal residue" evidence="1">
    <location>
        <position position="117"/>
    </location>
</feature>
<evidence type="ECO:0000313" key="2">
    <source>
        <dbReference type="Proteomes" id="UP001189429"/>
    </source>
</evidence>
<gene>
    <name evidence="1" type="ORF">PCOR1329_LOCUS26559</name>
</gene>
<keyword evidence="2" id="KW-1185">Reference proteome</keyword>
<name>A0ABN9S6S3_9DINO</name>
<evidence type="ECO:0000313" key="1">
    <source>
        <dbReference type="EMBL" id="CAK0826884.1"/>
    </source>
</evidence>
<reference evidence="1" key="1">
    <citation type="submission" date="2023-10" db="EMBL/GenBank/DDBJ databases">
        <authorList>
            <person name="Chen Y."/>
            <person name="Shah S."/>
            <person name="Dougan E. K."/>
            <person name="Thang M."/>
            <person name="Chan C."/>
        </authorList>
    </citation>
    <scope>NUCLEOTIDE SEQUENCE [LARGE SCALE GENOMIC DNA]</scope>
</reference>
<sequence>RREAGGGAAGLPPEARAADARLRCLEVLQAEVPDPESLAEALRDVRQLGLGAEEVGQALQMHAHCLRLRAEDTVSRRDAGLEEVERAAELLEAHAAAGEEPPLLAHALGRLEEARAK</sequence>
<proteinExistence type="predicted"/>
<organism evidence="1 2">
    <name type="scientific">Prorocentrum cordatum</name>
    <dbReference type="NCBI Taxonomy" id="2364126"/>
    <lineage>
        <taxon>Eukaryota</taxon>
        <taxon>Sar</taxon>
        <taxon>Alveolata</taxon>
        <taxon>Dinophyceae</taxon>
        <taxon>Prorocentrales</taxon>
        <taxon>Prorocentraceae</taxon>
        <taxon>Prorocentrum</taxon>
    </lineage>
</organism>
<comment type="caution">
    <text evidence="1">The sequence shown here is derived from an EMBL/GenBank/DDBJ whole genome shotgun (WGS) entry which is preliminary data.</text>
</comment>
<protein>
    <submittedName>
        <fullName evidence="1">Uncharacterized protein</fullName>
    </submittedName>
</protein>
<accession>A0ABN9S6S3</accession>